<comment type="caution">
    <text evidence="2">The sequence shown here is derived from an EMBL/GenBank/DDBJ whole genome shotgun (WGS) entry which is preliminary data.</text>
</comment>
<accession>A0A4S4FK99</accession>
<sequence>MPEIRRDHSLWLTLVVCIVVVVGGGIGLLFPLAQVKNVELAAGLTNVATIGGIVSGLSLSGTAVLSLSGRYTLRILERYGSAIRFVLFGGFAVLVTASLLCAVSVMWADEQWPRYVLAFTVPLMLITLLATALLINSAFARERDGNNPKALAPSPYK</sequence>
<organism evidence="2 3">
    <name type="scientific">Orlajensenia flava</name>
    <dbReference type="NCBI Taxonomy" id="2565934"/>
    <lineage>
        <taxon>Bacteria</taxon>
        <taxon>Bacillati</taxon>
        <taxon>Actinomycetota</taxon>
        <taxon>Actinomycetes</taxon>
        <taxon>Micrococcales</taxon>
        <taxon>Microbacteriaceae</taxon>
        <taxon>Orlajensenia</taxon>
    </lineage>
</organism>
<gene>
    <name evidence="2" type="ORF">E6C70_14475</name>
</gene>
<protein>
    <submittedName>
        <fullName evidence="2">Uncharacterized protein</fullName>
    </submittedName>
</protein>
<proteinExistence type="predicted"/>
<feature type="transmembrane region" description="Helical" evidence="1">
    <location>
        <begin position="114"/>
        <end position="135"/>
    </location>
</feature>
<keyword evidence="1" id="KW-1133">Transmembrane helix</keyword>
<reference evidence="2 3" key="1">
    <citation type="submission" date="2019-04" db="EMBL/GenBank/DDBJ databases">
        <authorList>
            <person name="Jiang L."/>
        </authorList>
    </citation>
    <scope>NUCLEOTIDE SEQUENCE [LARGE SCALE GENOMIC DNA]</scope>
    <source>
        <strain evidence="2 3">YIM 131861</strain>
    </source>
</reference>
<keyword evidence="1" id="KW-0812">Transmembrane</keyword>
<evidence type="ECO:0000313" key="2">
    <source>
        <dbReference type="EMBL" id="THG30571.1"/>
    </source>
</evidence>
<feature type="transmembrane region" description="Helical" evidence="1">
    <location>
        <begin position="85"/>
        <end position="108"/>
    </location>
</feature>
<dbReference type="EMBL" id="SSSN01000013">
    <property type="protein sequence ID" value="THG30571.1"/>
    <property type="molecule type" value="Genomic_DNA"/>
</dbReference>
<dbReference type="RefSeq" id="WP_136425270.1">
    <property type="nucleotide sequence ID" value="NZ_SSSN01000013.1"/>
</dbReference>
<dbReference type="AlphaFoldDB" id="A0A4S4FK99"/>
<keyword evidence="3" id="KW-1185">Reference proteome</keyword>
<feature type="transmembrane region" description="Helical" evidence="1">
    <location>
        <begin position="53"/>
        <end position="73"/>
    </location>
</feature>
<keyword evidence="1" id="KW-0472">Membrane</keyword>
<evidence type="ECO:0000256" key="1">
    <source>
        <dbReference type="SAM" id="Phobius"/>
    </source>
</evidence>
<name>A0A4S4FK99_9MICO</name>
<feature type="transmembrane region" description="Helical" evidence="1">
    <location>
        <begin position="12"/>
        <end position="33"/>
    </location>
</feature>
<dbReference type="Proteomes" id="UP000307380">
    <property type="component" value="Unassembled WGS sequence"/>
</dbReference>
<evidence type="ECO:0000313" key="3">
    <source>
        <dbReference type="Proteomes" id="UP000307380"/>
    </source>
</evidence>